<organism evidence="3 4">
    <name type="scientific">Paenibacillus eucommiae</name>
    <dbReference type="NCBI Taxonomy" id="1355755"/>
    <lineage>
        <taxon>Bacteria</taxon>
        <taxon>Bacillati</taxon>
        <taxon>Bacillota</taxon>
        <taxon>Bacilli</taxon>
        <taxon>Bacillales</taxon>
        <taxon>Paenibacillaceae</taxon>
        <taxon>Paenibacillus</taxon>
    </lineage>
</organism>
<dbReference type="Gene3D" id="2.60.40.10">
    <property type="entry name" value="Immunoglobulins"/>
    <property type="match status" value="1"/>
</dbReference>
<dbReference type="Pfam" id="PF00395">
    <property type="entry name" value="SLH"/>
    <property type="match status" value="2"/>
</dbReference>
<feature type="compositionally biased region" description="Gly residues" evidence="1">
    <location>
        <begin position="293"/>
        <end position="319"/>
    </location>
</feature>
<proteinExistence type="predicted"/>
<keyword evidence="4" id="KW-1185">Reference proteome</keyword>
<sequence length="515" mass="55365">MTFFLFIVTFLPISRAHAEVSLTGFFIQSGKKPYLVGGETIRFSFGDDRAIGTSLEYVRVSYSTDNGLNWIPVPDLKLDEYHGFGVYGIFRLPIDASITSARLRLSTHFAPIIGSDSYPTVDVGPFKIMQPGSASDVTAAANTDGSVTLTWNDNSNMESYYQINRVGGKDGDKTFFVKNTMDHIGPLTYEDKETSNEEDVLYCYTVFPIIDQFPLQDDVKPGAETAIVFIKAKSGILKIKDMLKKSDIIDSIAAKLPTSYIKVDKGSILKTLPDLIDPEKVISPKLKIPGLEGGGGGAAAGTNGDAGGSNAGSNGGSAAGGEAPKEGTPMNDALLEELVKGSSDWAKPELKQAITLLLTTGSVIGSYQQSITREHFAGIAVKLYESLSGTKAEKISPNPFKDTTSDDVLKASNAGIVTGIAADKFAPDATITRQEIAVMLMRAIKSAKPATMLDSSKKSDMADEDMVAPWAIEAVRFASNYKVMNGIGENRIDPLGKTTREQAIVLVKRAYEAFK</sequence>
<dbReference type="RefSeq" id="WP_209970005.1">
    <property type="nucleotide sequence ID" value="NZ_JAGGLB010000002.1"/>
</dbReference>
<protein>
    <recommendedName>
        <fullName evidence="2">SLH domain-containing protein</fullName>
    </recommendedName>
</protein>
<name>A0ABS4INM1_9BACL</name>
<feature type="region of interest" description="Disordered" evidence="1">
    <location>
        <begin position="293"/>
        <end position="329"/>
    </location>
</feature>
<reference evidence="3 4" key="1">
    <citation type="submission" date="2021-03" db="EMBL/GenBank/DDBJ databases">
        <title>Genomic Encyclopedia of Type Strains, Phase IV (KMG-IV): sequencing the most valuable type-strain genomes for metagenomic binning, comparative biology and taxonomic classification.</title>
        <authorList>
            <person name="Goeker M."/>
        </authorList>
    </citation>
    <scope>NUCLEOTIDE SEQUENCE [LARGE SCALE GENOMIC DNA]</scope>
    <source>
        <strain evidence="3 4">DSM 26048</strain>
    </source>
</reference>
<dbReference type="EMBL" id="JAGGLB010000002">
    <property type="protein sequence ID" value="MBP1989172.1"/>
    <property type="molecule type" value="Genomic_DNA"/>
</dbReference>
<accession>A0ABS4INM1</accession>
<dbReference type="Proteomes" id="UP001519287">
    <property type="component" value="Unassembled WGS sequence"/>
</dbReference>
<dbReference type="InterPro" id="IPR013783">
    <property type="entry name" value="Ig-like_fold"/>
</dbReference>
<feature type="domain" description="SLH" evidence="2">
    <location>
        <begin position="391"/>
        <end position="454"/>
    </location>
</feature>
<evidence type="ECO:0000256" key="1">
    <source>
        <dbReference type="SAM" id="MobiDB-lite"/>
    </source>
</evidence>
<gene>
    <name evidence="3" type="ORF">J2Z66_000767</name>
</gene>
<evidence type="ECO:0000313" key="3">
    <source>
        <dbReference type="EMBL" id="MBP1989172.1"/>
    </source>
</evidence>
<dbReference type="InterPro" id="IPR001119">
    <property type="entry name" value="SLH_dom"/>
</dbReference>
<feature type="domain" description="SLH" evidence="2">
    <location>
        <begin position="458"/>
        <end position="515"/>
    </location>
</feature>
<evidence type="ECO:0000259" key="2">
    <source>
        <dbReference type="PROSITE" id="PS51272"/>
    </source>
</evidence>
<dbReference type="PROSITE" id="PS51272">
    <property type="entry name" value="SLH"/>
    <property type="match status" value="2"/>
</dbReference>
<comment type="caution">
    <text evidence="3">The sequence shown here is derived from an EMBL/GenBank/DDBJ whole genome shotgun (WGS) entry which is preliminary data.</text>
</comment>
<evidence type="ECO:0000313" key="4">
    <source>
        <dbReference type="Proteomes" id="UP001519287"/>
    </source>
</evidence>